<sequence length="362" mass="38895">DHGPGVDRDGRDAARRPQDLRRAGGCRAAAGSGGARPLAGRRTGGGRLPLAHPGAGGRRGERPALGADQDRGARPGRQEVARRTAERPLLRLHRAVDGQRVRHGLRLLLRAAPQGLLQPGDGVRQHRADPALHGAPRRPPGTQVDAGPGRPVGVGLRHRGEQRLLRGRPAVGQRPRPRRAVPRPADRQGVVRHQARQPRPALLGPAGPHPCAVLAHARRRLPPARHPHRPDRRPHRGPRRLRRGGVRGARQPLARRRPGGLARRLGPAARRPRRGHGRGVQGTGGRGGHLPHPQRAAARGQPRLAPAGRAAAVDTADPAGQAVADRRPQRALPHRVQGRAGARAHRPDRRAHPVVARPVRLL</sequence>
<accession>A0A6J4LDG4</accession>
<feature type="compositionally biased region" description="Low complexity" evidence="1">
    <location>
        <begin position="23"/>
        <end position="41"/>
    </location>
</feature>
<dbReference type="AlphaFoldDB" id="A0A6J4LDG4"/>
<gene>
    <name evidence="2" type="ORF">AVDCRST_MAG07-2071</name>
</gene>
<dbReference type="EC" id="4.1.99.14" evidence="2"/>
<feature type="compositionally biased region" description="Basic and acidic residues" evidence="1">
    <location>
        <begin position="58"/>
        <end position="86"/>
    </location>
</feature>
<feature type="non-terminal residue" evidence="2">
    <location>
        <position position="362"/>
    </location>
</feature>
<feature type="compositionally biased region" description="Gly residues" evidence="1">
    <location>
        <begin position="278"/>
        <end position="288"/>
    </location>
</feature>
<protein>
    <submittedName>
        <fullName evidence="2">Spore photoproduct lyase</fullName>
        <ecNumber evidence="2">4.1.99.14</ecNumber>
    </submittedName>
</protein>
<name>A0A6J4LDG4_9ACTN</name>
<feature type="compositionally biased region" description="Basic and acidic residues" evidence="1">
    <location>
        <begin position="1"/>
        <end position="22"/>
    </location>
</feature>
<dbReference type="EMBL" id="CADCUB010000085">
    <property type="protein sequence ID" value="CAA9327809.1"/>
    <property type="molecule type" value="Genomic_DNA"/>
</dbReference>
<evidence type="ECO:0000313" key="2">
    <source>
        <dbReference type="EMBL" id="CAA9327809.1"/>
    </source>
</evidence>
<proteinExistence type="predicted"/>
<feature type="compositionally biased region" description="Basic residues" evidence="1">
    <location>
        <begin position="332"/>
        <end position="349"/>
    </location>
</feature>
<evidence type="ECO:0000256" key="1">
    <source>
        <dbReference type="SAM" id="MobiDB-lite"/>
    </source>
</evidence>
<feature type="non-terminal residue" evidence="2">
    <location>
        <position position="1"/>
    </location>
</feature>
<reference evidence="2" key="1">
    <citation type="submission" date="2020-02" db="EMBL/GenBank/DDBJ databases">
        <authorList>
            <person name="Meier V. D."/>
        </authorList>
    </citation>
    <scope>NUCLEOTIDE SEQUENCE</scope>
    <source>
        <strain evidence="2">AVDCRST_MAG07</strain>
    </source>
</reference>
<organism evidence="2">
    <name type="scientific">uncultured Frankineae bacterium</name>
    <dbReference type="NCBI Taxonomy" id="437475"/>
    <lineage>
        <taxon>Bacteria</taxon>
        <taxon>Bacillati</taxon>
        <taxon>Actinomycetota</taxon>
        <taxon>Actinomycetes</taxon>
        <taxon>Frankiales</taxon>
        <taxon>environmental samples</taxon>
    </lineage>
</organism>
<feature type="compositionally biased region" description="Basic residues" evidence="1">
    <location>
        <begin position="216"/>
        <end position="245"/>
    </location>
</feature>
<feature type="compositionally biased region" description="Low complexity" evidence="1">
    <location>
        <begin position="353"/>
        <end position="362"/>
    </location>
</feature>
<feature type="region of interest" description="Disordered" evidence="1">
    <location>
        <begin position="1"/>
        <end position="86"/>
    </location>
</feature>
<dbReference type="GO" id="GO:0016829">
    <property type="term" value="F:lyase activity"/>
    <property type="evidence" value="ECO:0007669"/>
    <property type="project" value="UniProtKB-KW"/>
</dbReference>
<feature type="region of interest" description="Disordered" evidence="1">
    <location>
        <begin position="118"/>
        <end position="362"/>
    </location>
</feature>
<feature type="compositionally biased region" description="Low complexity" evidence="1">
    <location>
        <begin position="259"/>
        <end position="269"/>
    </location>
</feature>
<keyword evidence="2" id="KW-0456">Lyase</keyword>